<dbReference type="PROSITE" id="PS00518">
    <property type="entry name" value="ZF_RING_1"/>
    <property type="match status" value="1"/>
</dbReference>
<dbReference type="AlphaFoldDB" id="A0A8S3ZBC4"/>
<evidence type="ECO:0000256" key="4">
    <source>
        <dbReference type="PROSITE-ProRule" id="PRU00175"/>
    </source>
</evidence>
<proteinExistence type="predicted"/>
<comment type="caution">
    <text evidence="7">The sequence shown here is derived from an EMBL/GenBank/DDBJ whole genome shotgun (WGS) entry which is preliminary data.</text>
</comment>
<dbReference type="InterPro" id="IPR047153">
    <property type="entry name" value="TRIM45/56/19-like"/>
</dbReference>
<organism evidence="7 8">
    <name type="scientific">Candidula unifasciata</name>
    <dbReference type="NCBI Taxonomy" id="100452"/>
    <lineage>
        <taxon>Eukaryota</taxon>
        <taxon>Metazoa</taxon>
        <taxon>Spiralia</taxon>
        <taxon>Lophotrochozoa</taxon>
        <taxon>Mollusca</taxon>
        <taxon>Gastropoda</taxon>
        <taxon>Heterobranchia</taxon>
        <taxon>Euthyneura</taxon>
        <taxon>Panpulmonata</taxon>
        <taxon>Eupulmonata</taxon>
        <taxon>Stylommatophora</taxon>
        <taxon>Helicina</taxon>
        <taxon>Helicoidea</taxon>
        <taxon>Geomitridae</taxon>
        <taxon>Candidula</taxon>
    </lineage>
</organism>
<dbReference type="PANTHER" id="PTHR25462">
    <property type="entry name" value="BONUS, ISOFORM C-RELATED"/>
    <property type="match status" value="1"/>
</dbReference>
<dbReference type="InterPro" id="IPR001841">
    <property type="entry name" value="Znf_RING"/>
</dbReference>
<evidence type="ECO:0000313" key="7">
    <source>
        <dbReference type="EMBL" id="CAG5124282.1"/>
    </source>
</evidence>
<dbReference type="GO" id="GO:0008270">
    <property type="term" value="F:zinc ion binding"/>
    <property type="evidence" value="ECO:0007669"/>
    <property type="project" value="UniProtKB-KW"/>
</dbReference>
<evidence type="ECO:0000259" key="6">
    <source>
        <dbReference type="PROSITE" id="PS50089"/>
    </source>
</evidence>
<evidence type="ECO:0000256" key="5">
    <source>
        <dbReference type="SAM" id="MobiDB-lite"/>
    </source>
</evidence>
<keyword evidence="1" id="KW-0479">Metal-binding</keyword>
<dbReference type="PROSITE" id="PS50089">
    <property type="entry name" value="ZF_RING_2"/>
    <property type="match status" value="1"/>
</dbReference>
<dbReference type="PANTHER" id="PTHR25462:SF306">
    <property type="entry name" value="TRIPARTITE MOTIF CONTAINING 9"/>
    <property type="match status" value="1"/>
</dbReference>
<gene>
    <name evidence="7" type="ORF">CUNI_LOCUS9840</name>
</gene>
<dbReference type="GO" id="GO:0061630">
    <property type="term" value="F:ubiquitin protein ligase activity"/>
    <property type="evidence" value="ECO:0007669"/>
    <property type="project" value="TreeGrafter"/>
</dbReference>
<dbReference type="CDD" id="cd19801">
    <property type="entry name" value="Bbox1_MID"/>
    <property type="match status" value="1"/>
</dbReference>
<protein>
    <recommendedName>
        <fullName evidence="6">RING-type domain-containing protein</fullName>
    </recommendedName>
</protein>
<accession>A0A8S3ZBC4</accession>
<dbReference type="Proteomes" id="UP000678393">
    <property type="component" value="Unassembled WGS sequence"/>
</dbReference>
<dbReference type="InterPro" id="IPR027370">
    <property type="entry name" value="Znf-RING_euk"/>
</dbReference>
<dbReference type="Pfam" id="PF13445">
    <property type="entry name" value="zf-RING_UBOX"/>
    <property type="match status" value="1"/>
</dbReference>
<dbReference type="OrthoDB" id="6057309at2759"/>
<keyword evidence="2 4" id="KW-0863">Zinc-finger</keyword>
<dbReference type="Gene3D" id="3.30.40.10">
    <property type="entry name" value="Zinc/RING finger domain, C3HC4 (zinc finger)"/>
    <property type="match status" value="1"/>
</dbReference>
<dbReference type="Gene3D" id="4.10.830.40">
    <property type="match status" value="1"/>
</dbReference>
<dbReference type="EMBL" id="CAJHNH020001747">
    <property type="protein sequence ID" value="CAG5124282.1"/>
    <property type="molecule type" value="Genomic_DNA"/>
</dbReference>
<dbReference type="InterPro" id="IPR017907">
    <property type="entry name" value="Znf_RING_CS"/>
</dbReference>
<name>A0A8S3ZBC4_9EUPU</name>
<evidence type="ECO:0000256" key="3">
    <source>
        <dbReference type="ARBA" id="ARBA00022833"/>
    </source>
</evidence>
<evidence type="ECO:0000313" key="8">
    <source>
        <dbReference type="Proteomes" id="UP000678393"/>
    </source>
</evidence>
<keyword evidence="8" id="KW-1185">Reference proteome</keyword>
<keyword evidence="3" id="KW-0862">Zinc</keyword>
<dbReference type="SUPFAM" id="SSF57850">
    <property type="entry name" value="RING/U-box"/>
    <property type="match status" value="1"/>
</dbReference>
<sequence length="640" mass="71465">MAVSTGISEELTCSICLDTFNTPILLPCAHTFCKQCLINVQERSRIRRQQSTQGDGGSAIRDDSSLDHGIGGLPRNTSLANIILSLEEEKRAKNIVCEVCDTEPARAASKNCADCSVVYCLPCFRQLHPMRGAFKYHVIKEVNAPIVRCLSPTPRDMRLGRLTPSRDGYGTDGTESGDEGGNFNNQDQLEKLRRQIKSKRKELNNVMKTVQALLKTTEEETEERMREIRSVCNQINELVGEKEASLLTFHQSTGMWRICSISCCVVLGNCKTVLINNLSDLLEQLTAIQSRSLTMKAKLIPRQPKLAEVEFAKYVASLDFAKDVKLLSPVFTEVLHRPVSMGPALVDIQWRTLDNAANLQGVEITTKVELEGSAVSYLMALPWSDAEYTIMLEATTETGSKYPPICRCIRTLPYVHCFRAKFSPSSCHKKIAVLSAKDEVVHRKCKLANLHNACALTTSTRRLENLEGAMADECVPVLPYVYWESVIHFQIFGKLGVSKLICDVGICKQGCEDGSAILCDNVKSYCAYLARRNNKIALEFWNGPNRDTLPRSIPVLDLDQETEKTIKLGFYFDAMKRLFAIVSPGNNTVLSQFHVKFPNVVPVCGLYTFEHAFVMVKFTDVQKLPLVLSKLMRGVQANQT</sequence>
<dbReference type="InterPro" id="IPR013083">
    <property type="entry name" value="Znf_RING/FYVE/PHD"/>
</dbReference>
<feature type="domain" description="RING-type" evidence="6">
    <location>
        <begin position="13"/>
        <end position="37"/>
    </location>
</feature>
<evidence type="ECO:0000256" key="2">
    <source>
        <dbReference type="ARBA" id="ARBA00022771"/>
    </source>
</evidence>
<feature type="region of interest" description="Disordered" evidence="5">
    <location>
        <begin position="47"/>
        <end position="72"/>
    </location>
</feature>
<feature type="region of interest" description="Disordered" evidence="5">
    <location>
        <begin position="160"/>
        <end position="185"/>
    </location>
</feature>
<evidence type="ECO:0000256" key="1">
    <source>
        <dbReference type="ARBA" id="ARBA00022723"/>
    </source>
</evidence>
<dbReference type="SMART" id="SM00184">
    <property type="entry name" value="RING"/>
    <property type="match status" value="1"/>
</dbReference>
<reference evidence="7" key="1">
    <citation type="submission" date="2021-04" db="EMBL/GenBank/DDBJ databases">
        <authorList>
            <consortium name="Molecular Ecology Group"/>
        </authorList>
    </citation>
    <scope>NUCLEOTIDE SEQUENCE</scope>
</reference>